<evidence type="ECO:0000256" key="1">
    <source>
        <dbReference type="SAM" id="MobiDB-lite"/>
    </source>
</evidence>
<sequence length="69" mass="7244">SLYHSVQKSSQQQDKSSKKRASTPVNSPRVSGSNLGSSLRLSLGRAFPAPPGKRITLPGCGPLNLSTLP</sequence>
<dbReference type="GO" id="GO:0003743">
    <property type="term" value="F:translation initiation factor activity"/>
    <property type="evidence" value="ECO:0007669"/>
    <property type="project" value="UniProtKB-KW"/>
</dbReference>
<keyword evidence="2" id="KW-0648">Protein biosynthesis</keyword>
<feature type="non-terminal residue" evidence="2">
    <location>
        <position position="69"/>
    </location>
</feature>
<dbReference type="EMBL" id="JASDAP010000023">
    <property type="protein sequence ID" value="KAK1882439.1"/>
    <property type="molecule type" value="Genomic_DNA"/>
</dbReference>
<feature type="region of interest" description="Disordered" evidence="1">
    <location>
        <begin position="1"/>
        <end position="69"/>
    </location>
</feature>
<evidence type="ECO:0000313" key="3">
    <source>
        <dbReference type="Proteomes" id="UP001228049"/>
    </source>
</evidence>
<name>A0AAD9EY37_DISEL</name>
<keyword evidence="2" id="KW-0396">Initiation factor</keyword>
<feature type="non-terminal residue" evidence="2">
    <location>
        <position position="1"/>
    </location>
</feature>
<gene>
    <name evidence="2" type="ORF">KUDE01_023222</name>
</gene>
<accession>A0AAD9EY37</accession>
<proteinExistence type="predicted"/>
<reference evidence="2" key="1">
    <citation type="submission" date="2023-04" db="EMBL/GenBank/DDBJ databases">
        <title>Chromosome-level genome of Chaenocephalus aceratus.</title>
        <authorList>
            <person name="Park H."/>
        </authorList>
    </citation>
    <scope>NUCLEOTIDE SEQUENCE</scope>
    <source>
        <strain evidence="2">DE</strain>
        <tissue evidence="2">Muscle</tissue>
    </source>
</reference>
<comment type="caution">
    <text evidence="2">The sequence shown here is derived from an EMBL/GenBank/DDBJ whole genome shotgun (WGS) entry which is preliminary data.</text>
</comment>
<keyword evidence="3" id="KW-1185">Reference proteome</keyword>
<evidence type="ECO:0000313" key="2">
    <source>
        <dbReference type="EMBL" id="KAK1882439.1"/>
    </source>
</evidence>
<protein>
    <submittedName>
        <fullName evidence="2">Translation initiation factor IF-2</fullName>
    </submittedName>
</protein>
<dbReference type="AlphaFoldDB" id="A0AAD9EY37"/>
<dbReference type="Proteomes" id="UP001228049">
    <property type="component" value="Unassembled WGS sequence"/>
</dbReference>
<organism evidence="2 3">
    <name type="scientific">Dissostichus eleginoides</name>
    <name type="common">Patagonian toothfish</name>
    <name type="synonym">Dissostichus amissus</name>
    <dbReference type="NCBI Taxonomy" id="100907"/>
    <lineage>
        <taxon>Eukaryota</taxon>
        <taxon>Metazoa</taxon>
        <taxon>Chordata</taxon>
        <taxon>Craniata</taxon>
        <taxon>Vertebrata</taxon>
        <taxon>Euteleostomi</taxon>
        <taxon>Actinopterygii</taxon>
        <taxon>Neopterygii</taxon>
        <taxon>Teleostei</taxon>
        <taxon>Neoteleostei</taxon>
        <taxon>Acanthomorphata</taxon>
        <taxon>Eupercaria</taxon>
        <taxon>Perciformes</taxon>
        <taxon>Notothenioidei</taxon>
        <taxon>Nototheniidae</taxon>
        <taxon>Dissostichus</taxon>
    </lineage>
</organism>
<feature type="compositionally biased region" description="Low complexity" evidence="1">
    <location>
        <begin position="29"/>
        <end position="45"/>
    </location>
</feature>